<protein>
    <submittedName>
        <fullName evidence="1">Uncharacterized protein</fullName>
    </submittedName>
</protein>
<evidence type="ECO:0000313" key="1">
    <source>
        <dbReference type="EMBL" id="GAE90885.1"/>
    </source>
</evidence>
<gene>
    <name evidence="1" type="ORF">JCM21531_4538</name>
</gene>
<dbReference type="OrthoDB" id="9840846at2"/>
<evidence type="ECO:0000313" key="2">
    <source>
        <dbReference type="Proteomes" id="UP000019109"/>
    </source>
</evidence>
<dbReference type="EMBL" id="BAVR01000105">
    <property type="protein sequence ID" value="GAE90885.1"/>
    <property type="molecule type" value="Genomic_DNA"/>
</dbReference>
<sequence length="260" mass="28728">MGHSNNKRKKSFDVGSLIKDTLSGAILGATIGAGMGTISGFGGPKNGNIMIDVDENINNSTKQGTNKFVEGLKSYFKKLLTDERGSISLGSKNKTNGNWGAGRFAKKPLDPSNYIGTLDESFANLSTTKKIDAAFAEIENAFGKSYANKIRDLYNSTSRNFFTSSEDLGVFRLDVRGNLIIDINKNIGNSKVMANTILHEVRHLRQYNKLGANPKVWNGLSDEFVERFATSTNLWQGKRMGLSPEDMNIFENYYNGWRGK</sequence>
<dbReference type="Proteomes" id="UP000019109">
    <property type="component" value="Unassembled WGS sequence"/>
</dbReference>
<organism evidence="1 2">
    <name type="scientific">Acetivibrio straminisolvens JCM 21531</name>
    <dbReference type="NCBI Taxonomy" id="1294263"/>
    <lineage>
        <taxon>Bacteria</taxon>
        <taxon>Bacillati</taxon>
        <taxon>Bacillota</taxon>
        <taxon>Clostridia</taxon>
        <taxon>Eubacteriales</taxon>
        <taxon>Oscillospiraceae</taxon>
        <taxon>Acetivibrio</taxon>
    </lineage>
</organism>
<dbReference type="AlphaFoldDB" id="W4VBV9"/>
<accession>W4VBV9</accession>
<comment type="caution">
    <text evidence="1">The sequence shown here is derived from an EMBL/GenBank/DDBJ whole genome shotgun (WGS) entry which is preliminary data.</text>
</comment>
<dbReference type="RefSeq" id="WP_131464561.1">
    <property type="nucleotide sequence ID" value="NZ_BAVR01000105.1"/>
</dbReference>
<dbReference type="STRING" id="1294263.JCM21531_4538"/>
<reference evidence="1" key="1">
    <citation type="journal article" date="2014" name="Genome Announc.">
        <title>Draft Genome Sequence of Clostridium straminisolvens Strain JCM 21531T, Isolated from a Cellulose-Degrading Bacterial Community.</title>
        <authorList>
            <person name="Yuki M."/>
            <person name="Oshima K."/>
            <person name="Suda W."/>
            <person name="Sakamoto M."/>
            <person name="Kitamura K."/>
            <person name="Iida T."/>
            <person name="Hattori M."/>
            <person name="Ohkuma M."/>
        </authorList>
    </citation>
    <scope>NUCLEOTIDE SEQUENCE [LARGE SCALE GENOMIC DNA]</scope>
    <source>
        <strain evidence="1">JCM 21531</strain>
    </source>
</reference>
<name>W4VBV9_9FIRM</name>
<proteinExistence type="predicted"/>
<keyword evidence="2" id="KW-1185">Reference proteome</keyword>